<gene>
    <name evidence="1" type="ORF">HHL09_11675</name>
</gene>
<dbReference type="Pfam" id="PF05988">
    <property type="entry name" value="DUF899"/>
    <property type="match status" value="1"/>
</dbReference>
<evidence type="ECO:0000313" key="2">
    <source>
        <dbReference type="Proteomes" id="UP000501812"/>
    </source>
</evidence>
<sequence length="251" mass="28958">MSTQTAEPETRSHPVVSREEWLKARKELLLEEKKFTHHRDEVSAKRRKLPWVKIEKDYVFEGPDGKKSLADLFQGRSQLIVHHLMFKPGDKEACHGCSFQADHIGGPLMHLKYKDVMITAVSRAPWSDIQPFKERMEWKFPWVSSYGTDFNYDFGVSFTQEELASGKIDYNYGSSPYVFEELPGVSVFIKDEEGNVFHTYSTYARGLDEILDANHYLDLTPNGRGDEDPEQWPKFHDRYEGGDGKSCCGNH</sequence>
<dbReference type="SUPFAM" id="SSF52833">
    <property type="entry name" value="Thioredoxin-like"/>
    <property type="match status" value="1"/>
</dbReference>
<dbReference type="InterPro" id="IPR036249">
    <property type="entry name" value="Thioredoxin-like_sf"/>
</dbReference>
<dbReference type="RefSeq" id="WP_169454814.1">
    <property type="nucleotide sequence ID" value="NZ_CP051774.1"/>
</dbReference>
<evidence type="ECO:0000313" key="1">
    <source>
        <dbReference type="EMBL" id="QJE96413.1"/>
    </source>
</evidence>
<dbReference type="InterPro" id="IPR010296">
    <property type="entry name" value="DUF899_thioredox"/>
</dbReference>
<proteinExistence type="predicted"/>
<reference evidence="1 2" key="1">
    <citation type="submission" date="2020-04" db="EMBL/GenBank/DDBJ databases">
        <title>Luteolibacter sp. G-1-1-1 isolated from soil.</title>
        <authorList>
            <person name="Dahal R.H."/>
        </authorList>
    </citation>
    <scope>NUCLEOTIDE SEQUENCE [LARGE SCALE GENOMIC DNA]</scope>
    <source>
        <strain evidence="1 2">G-1-1-1</strain>
    </source>
</reference>
<organism evidence="1 2">
    <name type="scientific">Luteolibacter luteus</name>
    <dbReference type="NCBI Taxonomy" id="2728835"/>
    <lineage>
        <taxon>Bacteria</taxon>
        <taxon>Pseudomonadati</taxon>
        <taxon>Verrucomicrobiota</taxon>
        <taxon>Verrucomicrobiia</taxon>
        <taxon>Verrucomicrobiales</taxon>
        <taxon>Verrucomicrobiaceae</taxon>
        <taxon>Luteolibacter</taxon>
    </lineage>
</organism>
<protein>
    <submittedName>
        <fullName evidence="1">DUF899 domain-containing protein</fullName>
    </submittedName>
</protein>
<dbReference type="AlphaFoldDB" id="A0A858RK35"/>
<accession>A0A858RK35</accession>
<dbReference type="EMBL" id="CP051774">
    <property type="protein sequence ID" value="QJE96413.1"/>
    <property type="molecule type" value="Genomic_DNA"/>
</dbReference>
<dbReference type="KEGG" id="luo:HHL09_11675"/>
<keyword evidence="2" id="KW-1185">Reference proteome</keyword>
<dbReference type="Proteomes" id="UP000501812">
    <property type="component" value="Chromosome"/>
</dbReference>
<name>A0A858RK35_9BACT</name>